<dbReference type="Proteomes" id="UP000556329">
    <property type="component" value="Unassembled WGS sequence"/>
</dbReference>
<feature type="compositionally biased region" description="Basic and acidic residues" evidence="1">
    <location>
        <begin position="77"/>
        <end position="90"/>
    </location>
</feature>
<dbReference type="RefSeq" id="WP_184875552.1">
    <property type="nucleotide sequence ID" value="NZ_JACHEF010000005.1"/>
</dbReference>
<organism evidence="2 3">
    <name type="scientific">Mesorhizobium sangaii</name>
    <dbReference type="NCBI Taxonomy" id="505389"/>
    <lineage>
        <taxon>Bacteria</taxon>
        <taxon>Pseudomonadati</taxon>
        <taxon>Pseudomonadota</taxon>
        <taxon>Alphaproteobacteria</taxon>
        <taxon>Hyphomicrobiales</taxon>
        <taxon>Phyllobacteriaceae</taxon>
        <taxon>Mesorhizobium</taxon>
    </lineage>
</organism>
<accession>A0A841PR46</accession>
<proteinExistence type="predicted"/>
<keyword evidence="3" id="KW-1185">Reference proteome</keyword>
<evidence type="ECO:0000256" key="1">
    <source>
        <dbReference type="SAM" id="MobiDB-lite"/>
    </source>
</evidence>
<comment type="caution">
    <text evidence="2">The sequence shown here is derived from an EMBL/GenBank/DDBJ whole genome shotgun (WGS) entry which is preliminary data.</text>
</comment>
<evidence type="ECO:0000313" key="2">
    <source>
        <dbReference type="EMBL" id="MBB6412542.1"/>
    </source>
</evidence>
<dbReference type="EMBL" id="JACHEF010000005">
    <property type="protein sequence ID" value="MBB6412542.1"/>
    <property type="molecule type" value="Genomic_DNA"/>
</dbReference>
<gene>
    <name evidence="2" type="ORF">HNQ71_005232</name>
</gene>
<protein>
    <submittedName>
        <fullName evidence="2">Uncharacterized protein</fullName>
    </submittedName>
</protein>
<reference evidence="2 3" key="1">
    <citation type="submission" date="2020-08" db="EMBL/GenBank/DDBJ databases">
        <title>Genomic Encyclopedia of Type Strains, Phase IV (KMG-IV): sequencing the most valuable type-strain genomes for metagenomic binning, comparative biology and taxonomic classification.</title>
        <authorList>
            <person name="Goeker M."/>
        </authorList>
    </citation>
    <scope>NUCLEOTIDE SEQUENCE [LARGE SCALE GENOMIC DNA]</scope>
    <source>
        <strain evidence="2 3">DSM 100039</strain>
    </source>
</reference>
<name>A0A841PR46_9HYPH</name>
<sequence>MGAALVDGLATIELGHHVPEALTLRETATGRGRSLRWSGSDQEQKRKQKAQMGPSAMPASDSALSPEHGSQSNKTSQKQDQERSKCNDHS</sequence>
<evidence type="ECO:0000313" key="3">
    <source>
        <dbReference type="Proteomes" id="UP000556329"/>
    </source>
</evidence>
<dbReference type="AlphaFoldDB" id="A0A841PR46"/>
<feature type="region of interest" description="Disordered" evidence="1">
    <location>
        <begin position="25"/>
        <end position="90"/>
    </location>
</feature>